<dbReference type="InterPro" id="IPR058922">
    <property type="entry name" value="WHD_DRP"/>
</dbReference>
<dbReference type="InterPro" id="IPR041118">
    <property type="entry name" value="Rx_N"/>
</dbReference>
<evidence type="ECO:0000256" key="3">
    <source>
        <dbReference type="ARBA" id="ARBA00022737"/>
    </source>
</evidence>
<dbReference type="InterPro" id="IPR036388">
    <property type="entry name" value="WH-like_DNA-bd_sf"/>
</dbReference>
<dbReference type="Gene3D" id="3.80.10.10">
    <property type="entry name" value="Ribonuclease Inhibitor"/>
    <property type="match status" value="2"/>
</dbReference>
<dbReference type="CDD" id="cd14798">
    <property type="entry name" value="RX-CC_like"/>
    <property type="match status" value="1"/>
</dbReference>
<feature type="region of interest" description="Disordered" evidence="7">
    <location>
        <begin position="1416"/>
        <end position="1438"/>
    </location>
</feature>
<dbReference type="InterPro" id="IPR044974">
    <property type="entry name" value="Disease_R_plants"/>
</dbReference>
<feature type="domain" description="Disease resistance R13L4/SHOC-2-like LRR" evidence="10">
    <location>
        <begin position="1074"/>
        <end position="1400"/>
    </location>
</feature>
<dbReference type="Proteomes" id="UP000095767">
    <property type="component" value="Unassembled WGS sequence"/>
</dbReference>
<dbReference type="GO" id="GO:0000166">
    <property type="term" value="F:nucleotide binding"/>
    <property type="evidence" value="ECO:0007669"/>
    <property type="project" value="UniProtKB-KW"/>
</dbReference>
<feature type="domain" description="Disease resistance protein winged helix" evidence="9">
    <location>
        <begin position="948"/>
        <end position="1023"/>
    </location>
</feature>
<keyword evidence="5" id="KW-0611">Plant defense</keyword>
<keyword evidence="3" id="KW-0677">Repeat</keyword>
<keyword evidence="12" id="KW-1185">Reference proteome</keyword>
<dbReference type="PANTHER" id="PTHR23155:SF1062">
    <property type="entry name" value="OS11G0579400 PROTEIN"/>
    <property type="match status" value="1"/>
</dbReference>
<reference evidence="11 12" key="1">
    <citation type="submission" date="2016-09" db="EMBL/GenBank/DDBJ databases">
        <title>The draft genome of Dichanthelium oligosanthes: A C3 panicoid grass species.</title>
        <authorList>
            <person name="Studer A.J."/>
            <person name="Schnable J.C."/>
            <person name="Brutnell T.P."/>
        </authorList>
    </citation>
    <scope>NUCLEOTIDE SEQUENCE [LARGE SCALE GENOMIC DNA]</scope>
    <source>
        <strain evidence="12">cv. Kellogg 1175</strain>
        <tissue evidence="11">Leaf</tissue>
    </source>
</reference>
<feature type="compositionally biased region" description="Low complexity" evidence="7">
    <location>
        <begin position="1429"/>
        <end position="1438"/>
    </location>
</feature>
<evidence type="ECO:0000259" key="9">
    <source>
        <dbReference type="Pfam" id="PF23559"/>
    </source>
</evidence>
<evidence type="ECO:0000256" key="7">
    <source>
        <dbReference type="SAM" id="MobiDB-lite"/>
    </source>
</evidence>
<dbReference type="SUPFAM" id="SSF52058">
    <property type="entry name" value="L domain-like"/>
    <property type="match status" value="2"/>
</dbReference>
<dbReference type="OrthoDB" id="661671at2759"/>
<dbReference type="GO" id="GO:0002758">
    <property type="term" value="P:innate immune response-activating signaling pathway"/>
    <property type="evidence" value="ECO:0007669"/>
    <property type="project" value="UniProtKB-ARBA"/>
</dbReference>
<dbReference type="FunFam" id="1.10.10.10:FF:000322">
    <property type="entry name" value="Probable disease resistance protein At1g63360"/>
    <property type="match status" value="1"/>
</dbReference>
<dbReference type="InterPro" id="IPR055414">
    <property type="entry name" value="LRR_R13L4/SHOC2-like"/>
</dbReference>
<dbReference type="InterPro" id="IPR032675">
    <property type="entry name" value="LRR_dom_sf"/>
</dbReference>
<comment type="similarity">
    <text evidence="1">Belongs to the disease resistance NB-LRR family.</text>
</comment>
<dbReference type="Pfam" id="PF18052">
    <property type="entry name" value="Rx_N"/>
    <property type="match status" value="1"/>
</dbReference>
<evidence type="ECO:0000256" key="1">
    <source>
        <dbReference type="ARBA" id="ARBA00008894"/>
    </source>
</evidence>
<feature type="region of interest" description="Disordered" evidence="7">
    <location>
        <begin position="485"/>
        <end position="506"/>
    </location>
</feature>
<organism evidence="11 12">
    <name type="scientific">Dichanthelium oligosanthes</name>
    <dbReference type="NCBI Taxonomy" id="888268"/>
    <lineage>
        <taxon>Eukaryota</taxon>
        <taxon>Viridiplantae</taxon>
        <taxon>Streptophyta</taxon>
        <taxon>Embryophyta</taxon>
        <taxon>Tracheophyta</taxon>
        <taxon>Spermatophyta</taxon>
        <taxon>Magnoliopsida</taxon>
        <taxon>Liliopsida</taxon>
        <taxon>Poales</taxon>
        <taxon>Poaceae</taxon>
        <taxon>PACMAD clade</taxon>
        <taxon>Panicoideae</taxon>
        <taxon>Panicodae</taxon>
        <taxon>Paniceae</taxon>
        <taxon>Dichantheliinae</taxon>
        <taxon>Dichanthelium</taxon>
    </lineage>
</organism>
<evidence type="ECO:0000313" key="11">
    <source>
        <dbReference type="EMBL" id="OEL20463.1"/>
    </source>
</evidence>
<evidence type="ECO:0000259" key="8">
    <source>
        <dbReference type="Pfam" id="PF18052"/>
    </source>
</evidence>
<keyword evidence="2" id="KW-0433">Leucine-rich repeat</keyword>
<dbReference type="PANTHER" id="PTHR23155">
    <property type="entry name" value="DISEASE RESISTANCE PROTEIN RP"/>
    <property type="match status" value="1"/>
</dbReference>
<dbReference type="InterPro" id="IPR038005">
    <property type="entry name" value="RX-like_CC"/>
</dbReference>
<evidence type="ECO:0000313" key="12">
    <source>
        <dbReference type="Proteomes" id="UP000095767"/>
    </source>
</evidence>
<dbReference type="GO" id="GO:0042742">
    <property type="term" value="P:defense response to bacterium"/>
    <property type="evidence" value="ECO:0007669"/>
    <property type="project" value="UniProtKB-ARBA"/>
</dbReference>
<accession>A0A1E5V5M5</accession>
<keyword evidence="6" id="KW-0175">Coiled coil</keyword>
<dbReference type="GO" id="GO:0009626">
    <property type="term" value="P:plant-type hypersensitive response"/>
    <property type="evidence" value="ECO:0007669"/>
    <property type="project" value="UniProtKB-ARBA"/>
</dbReference>
<name>A0A1E5V5M5_9POAL</name>
<evidence type="ECO:0000256" key="4">
    <source>
        <dbReference type="ARBA" id="ARBA00022741"/>
    </source>
</evidence>
<sequence length="1438" mass="162727">MAASSQWQLLKLLDLEGCKGLKKHHLKCICKILLLKYLSLRNTDVTELPNKIKSLRCLETLDIRQTKVRLLAKKAIVLPLLRHFLAGQKISESHYDNRSEELFSVVEMPLGIQRMGHLEILSHVQVSNHKNDLVGISQLLKLRKLRIALRSKNAKLTDLFQQIEKLHGCLRSLSIRIYQPADAEYHDAGTVDSVPTLPKFIETLNISGITSGLPHMIHDQHQLGKLTLTETYLNEEDLRILGNLRGLHCLRLQHKSYTESEIGFKEEEFQALKFLLVRSSDVTSISFLIGAAPRLERILWCFSTLEALSGVDHLPKLKKLELNGDCNLEQWFSIIRRRHWFRSPACRSQALLAPDHSAPAPCPIYGAQWQWRQAQREPRMRGGRGGAIRFDRRREGFWAVRVLGFYLLCGPSWNRHHNFLGGPTAEDPSVGTSWLLAHLRRLLWLLWTIPARHQIATWIRELKVRAQEVGDRHLRYGITMPDSAPSGDNVHDGHAQSPWAGAGEEEEHCCSEMAQGAVDTLLGRLTALLIDEAQLLGRLRGDVQFIRDEMESMNSLLLHLTEAQHRAHHVRTWMRQVVGLARDCEAYVELYLRRVGGPTDEDHPGAGCCSSSCLMAHLRRLLRLLRTLPARHRIANRIQELKVRARDVGDRRLRYGITVPDSAGADTYDGDSDAQSPRTAAQREVDLKRRAALFDGVEPPADDKVVENGINTLIKWLLREPAPAGDNGEPRIRVFCVTGRKLANEVAEGVYQHPSMASLFGYKKFITDLDLVYRYQYMYQFSVWTDQLKGKLSLIVVEDVSKGDVEALKALLYNLLHADVGCHPGSAIVITTPFDDLALSSSPYKIINARNVWDFYGNKARKLSPGNMETAAAKIACDLCRHSGAFVTKMFLHFLYVNPTITDPELTTYDKAISKCQLLNQSISQKMVMFCYNELPSKYRSCLLYLAIFPQGQVIKTTTLARRWIAEGLITTTTRSNETETAEDEAESYWDVLVTRGFISPEEISAEGNIKSCTLHPEVHKFIAKVSRDVNIIETNLPTDWAHYLSIHNRIRLQKPHSGGHSKDFAASLPSLAASPQWKLLKVLDLEGCQGLKKHHLKSICKILLLKYLSLRNTDVTELPEQIKELQCLETLDIRQTKVQALAKKPVVLPLLKHFLAGHKVCGSNDARTSEESMATVSVPLCIQKMKNMEILSHAQVTHRDRELVGIAQLLKLRKLGVALQGKNVKLNDLFCQIEKLHKCLRSLSIRMGQPAGSENHDAEEVDALPSLPQFIERLNISGITSGLVYSIKEHHQLAKITLSETYLKEEDLRILGKLYGLRWLRLQHKSYTESELAFQEDEFQSLNYLLVRGNDVTRISFPIGTAPKLERFVWSFDRMDALCGINHLLKLKKVELNGDCNLDPVKEALEWHPNEPILKHKPHHQRQEDGTAAAASPSSAP</sequence>
<gene>
    <name evidence="11" type="ORF">BAE44_0018518</name>
</gene>
<evidence type="ECO:0000256" key="5">
    <source>
        <dbReference type="ARBA" id="ARBA00022821"/>
    </source>
</evidence>
<dbReference type="Gene3D" id="1.10.10.10">
    <property type="entry name" value="Winged helix-like DNA-binding domain superfamily/Winged helix DNA-binding domain"/>
    <property type="match status" value="1"/>
</dbReference>
<proteinExistence type="inferred from homology"/>
<evidence type="ECO:0000259" key="10">
    <source>
        <dbReference type="Pfam" id="PF23598"/>
    </source>
</evidence>
<keyword evidence="4" id="KW-0547">Nucleotide-binding</keyword>
<protein>
    <submittedName>
        <fullName evidence="11">Uncharacterized protein</fullName>
    </submittedName>
</protein>
<evidence type="ECO:0000256" key="6">
    <source>
        <dbReference type="ARBA" id="ARBA00023054"/>
    </source>
</evidence>
<comment type="caution">
    <text evidence="11">The sequence shown here is derived from an EMBL/GenBank/DDBJ whole genome shotgun (WGS) entry which is preliminary data.</text>
</comment>
<dbReference type="Gene3D" id="1.20.5.4130">
    <property type="match status" value="1"/>
</dbReference>
<feature type="domain" description="Disease resistance N-terminal" evidence="8">
    <location>
        <begin position="517"/>
        <end position="597"/>
    </location>
</feature>
<evidence type="ECO:0000256" key="2">
    <source>
        <dbReference type="ARBA" id="ARBA00022614"/>
    </source>
</evidence>
<dbReference type="Pfam" id="PF23559">
    <property type="entry name" value="WHD_DRP"/>
    <property type="match status" value="1"/>
</dbReference>
<feature type="domain" description="Disease resistance R13L4/SHOC-2-like LRR" evidence="10">
    <location>
        <begin position="2"/>
        <end position="327"/>
    </location>
</feature>
<dbReference type="Pfam" id="PF23598">
    <property type="entry name" value="LRR_14"/>
    <property type="match status" value="2"/>
</dbReference>
<dbReference type="EMBL" id="LWDX02050593">
    <property type="protein sequence ID" value="OEL20463.1"/>
    <property type="molecule type" value="Genomic_DNA"/>
</dbReference>